<evidence type="ECO:0000256" key="5">
    <source>
        <dbReference type="ARBA" id="ARBA00023136"/>
    </source>
</evidence>
<evidence type="ECO:0000256" key="6">
    <source>
        <dbReference type="SAM" id="Phobius"/>
    </source>
</evidence>
<evidence type="ECO:0000256" key="3">
    <source>
        <dbReference type="ARBA" id="ARBA00022692"/>
    </source>
</evidence>
<evidence type="ECO:0000259" key="7">
    <source>
        <dbReference type="Pfam" id="PF02706"/>
    </source>
</evidence>
<evidence type="ECO:0000256" key="1">
    <source>
        <dbReference type="ARBA" id="ARBA00004651"/>
    </source>
</evidence>
<dbReference type="InterPro" id="IPR050445">
    <property type="entry name" value="Bact_polysacc_biosynth/exp"/>
</dbReference>
<keyword evidence="9" id="KW-1185">Reference proteome</keyword>
<dbReference type="Pfam" id="PF02706">
    <property type="entry name" value="Wzz"/>
    <property type="match status" value="1"/>
</dbReference>
<dbReference type="SUPFAM" id="SSF160355">
    <property type="entry name" value="Bacterial polysaccharide co-polymerase-like"/>
    <property type="match status" value="1"/>
</dbReference>
<proteinExistence type="predicted"/>
<keyword evidence="5 6" id="KW-0472">Membrane</keyword>
<dbReference type="RefSeq" id="WP_160797352.1">
    <property type="nucleotide sequence ID" value="NZ_WSSB01000010.1"/>
</dbReference>
<organism evidence="8 9">
    <name type="scientific">Craterilacuibacter sinensis</name>
    <dbReference type="NCBI Taxonomy" id="2686017"/>
    <lineage>
        <taxon>Bacteria</taxon>
        <taxon>Pseudomonadati</taxon>
        <taxon>Pseudomonadota</taxon>
        <taxon>Betaproteobacteria</taxon>
        <taxon>Neisseriales</taxon>
        <taxon>Neisseriaceae</taxon>
        <taxon>Craterilacuibacter</taxon>
    </lineage>
</organism>
<evidence type="ECO:0000313" key="8">
    <source>
        <dbReference type="EMBL" id="MXR37638.1"/>
    </source>
</evidence>
<gene>
    <name evidence="8" type="ORF">GQF02_11710</name>
</gene>
<keyword evidence="4 6" id="KW-1133">Transmembrane helix</keyword>
<dbReference type="EMBL" id="WSSB01000010">
    <property type="protein sequence ID" value="MXR37638.1"/>
    <property type="molecule type" value="Genomic_DNA"/>
</dbReference>
<keyword evidence="2" id="KW-1003">Cell membrane</keyword>
<sequence>MPNRPVAPIEQQDDEIDLAELVAKLWQGRLIIAGVTTLSIAVAGTYALMVKEEWTSRATIEQPRAEDLGDYYQAQQQLWRIANNDSANDDKGSAVEKKKRLEITEVSKQVFDSTITQLSSPDARRAFWQGSDYYRQQATKLGSERAQKALLEKLSLEDIKLTSPDQKKQLYHQIEITAETPEVAQQLLNTYMAQINRSVWAAKAREYQVTSNTLKLDLQDEKQNLALQQQAQDRSLLEATQRARDTAARGGVGTFKGSSYQTIEKPEMLFLLGTRSLQARIDSLKQTDKTPYPARYYQLDNHLKQIDLLPALKGSKQSFHYLEAPTLPITRDKPKRALIMALGAIAGLMLGSLIVLGRGAFSSLRGKLGK</sequence>
<dbReference type="PANTHER" id="PTHR32309:SF13">
    <property type="entry name" value="FERRIC ENTEROBACTIN TRANSPORT PROTEIN FEPE"/>
    <property type="match status" value="1"/>
</dbReference>
<dbReference type="AlphaFoldDB" id="A0A845BR46"/>
<keyword evidence="3 6" id="KW-0812">Transmembrane</keyword>
<comment type="caution">
    <text evidence="8">The sequence shown here is derived from an EMBL/GenBank/DDBJ whole genome shotgun (WGS) entry which is preliminary data.</text>
</comment>
<dbReference type="Proteomes" id="UP000467214">
    <property type="component" value="Unassembled WGS sequence"/>
</dbReference>
<feature type="domain" description="Polysaccharide chain length determinant N-terminal" evidence="7">
    <location>
        <begin position="14"/>
        <end position="86"/>
    </location>
</feature>
<dbReference type="InterPro" id="IPR003856">
    <property type="entry name" value="LPS_length_determ_N"/>
</dbReference>
<evidence type="ECO:0000256" key="2">
    <source>
        <dbReference type="ARBA" id="ARBA00022475"/>
    </source>
</evidence>
<dbReference type="Gene3D" id="3.30.1890.10">
    <property type="entry name" value="FepE-like"/>
    <property type="match status" value="1"/>
</dbReference>
<evidence type="ECO:0000256" key="4">
    <source>
        <dbReference type="ARBA" id="ARBA00022989"/>
    </source>
</evidence>
<protein>
    <recommendedName>
        <fullName evidence="7">Polysaccharide chain length determinant N-terminal domain-containing protein</fullName>
    </recommendedName>
</protein>
<feature type="transmembrane region" description="Helical" evidence="6">
    <location>
        <begin position="30"/>
        <end position="49"/>
    </location>
</feature>
<comment type="subcellular location">
    <subcellularLocation>
        <location evidence="1">Cell membrane</location>
        <topology evidence="1">Multi-pass membrane protein</topology>
    </subcellularLocation>
</comment>
<accession>A0A845BR46</accession>
<reference evidence="8 9" key="1">
    <citation type="submission" date="2019-12" db="EMBL/GenBank/DDBJ databases">
        <title>Neisseriaceae gen. nov. sp. Genome sequencing and assembly.</title>
        <authorList>
            <person name="Liu Z."/>
            <person name="Li A."/>
        </authorList>
    </citation>
    <scope>NUCLEOTIDE SEQUENCE [LARGE SCALE GENOMIC DNA]</scope>
    <source>
        <strain evidence="8 9">B2N2-7</strain>
    </source>
</reference>
<name>A0A845BR46_9NEIS</name>
<dbReference type="GO" id="GO:0005886">
    <property type="term" value="C:plasma membrane"/>
    <property type="evidence" value="ECO:0007669"/>
    <property type="project" value="UniProtKB-SubCell"/>
</dbReference>
<dbReference type="GO" id="GO:0004713">
    <property type="term" value="F:protein tyrosine kinase activity"/>
    <property type="evidence" value="ECO:0007669"/>
    <property type="project" value="TreeGrafter"/>
</dbReference>
<evidence type="ECO:0000313" key="9">
    <source>
        <dbReference type="Proteomes" id="UP000467214"/>
    </source>
</evidence>
<feature type="transmembrane region" description="Helical" evidence="6">
    <location>
        <begin position="337"/>
        <end position="361"/>
    </location>
</feature>
<dbReference type="PANTHER" id="PTHR32309">
    <property type="entry name" value="TYROSINE-PROTEIN KINASE"/>
    <property type="match status" value="1"/>
</dbReference>